<dbReference type="Pfam" id="PF08924">
    <property type="entry name" value="Rv2525c_GlyHyd-like"/>
    <property type="match status" value="1"/>
</dbReference>
<dbReference type="EMBL" id="BANB01000255">
    <property type="protein sequence ID" value="GAN77192.1"/>
    <property type="molecule type" value="Genomic_DNA"/>
</dbReference>
<organism evidence="2 3">
    <name type="scientific">Acidisphaera rubrifaciens HS-AP3</name>
    <dbReference type="NCBI Taxonomy" id="1231350"/>
    <lineage>
        <taxon>Bacteria</taxon>
        <taxon>Pseudomonadati</taxon>
        <taxon>Pseudomonadota</taxon>
        <taxon>Alphaproteobacteria</taxon>
        <taxon>Acetobacterales</taxon>
        <taxon>Acetobacteraceae</taxon>
        <taxon>Acidisphaera</taxon>
    </lineage>
</organism>
<dbReference type="InterPro" id="IPR017853">
    <property type="entry name" value="GH"/>
</dbReference>
<dbReference type="OrthoDB" id="7323510at2"/>
<dbReference type="Gene3D" id="3.20.20.80">
    <property type="entry name" value="Glycosidases"/>
    <property type="match status" value="1"/>
</dbReference>
<feature type="domain" description="Rv2525c-like glycoside hydrolase-like" evidence="1">
    <location>
        <begin position="30"/>
        <end position="145"/>
    </location>
</feature>
<dbReference type="Proteomes" id="UP000032680">
    <property type="component" value="Unassembled WGS sequence"/>
</dbReference>
<gene>
    <name evidence="2" type="ORF">Asru_0255_01</name>
</gene>
<dbReference type="InterPro" id="IPR015020">
    <property type="entry name" value="Rv2525c-like_Glyco_Hydro-like"/>
</dbReference>
<accession>A0A0D6P6B0</accession>
<dbReference type="AlphaFoldDB" id="A0A0D6P6B0"/>
<evidence type="ECO:0000313" key="2">
    <source>
        <dbReference type="EMBL" id="GAN77192.1"/>
    </source>
</evidence>
<reference evidence="2 3" key="1">
    <citation type="submission" date="2012-11" db="EMBL/GenBank/DDBJ databases">
        <title>Whole genome sequence of Acidisphaera rubrifaciens HS-AP3.</title>
        <authorList>
            <person name="Azuma Y."/>
            <person name="Higashiura N."/>
            <person name="Hirakawa H."/>
            <person name="Matsushita K."/>
        </authorList>
    </citation>
    <scope>NUCLEOTIDE SEQUENCE [LARGE SCALE GENOMIC DNA]</scope>
    <source>
        <strain evidence="2 3">HS-AP3</strain>
    </source>
</reference>
<sequence>MAGYAGFDTYAFPGQDQMDWLAANTNFVWCGYYLGPAPSHGDQGWMGARAGLVASGWGLAPIFVGQELSGPGSHAVTGGQGWRDGAYAAALMADEGFAPGACVWLDLEDGPPLRAPRTDYVAAWIDAVGEAGYTPGVYGSHLIAAALHALRPQARVWAFRVNTTAPHPVPGTNFPDLHPAGSGYAGAYAWQLGQDCRLRLPGAPLATMTVDLDSAVSRDPGAP</sequence>
<keyword evidence="3" id="KW-1185">Reference proteome</keyword>
<protein>
    <recommendedName>
        <fullName evidence="1">Rv2525c-like glycoside hydrolase-like domain-containing protein</fullName>
    </recommendedName>
</protein>
<name>A0A0D6P6B0_9PROT</name>
<comment type="caution">
    <text evidence="2">The sequence shown here is derived from an EMBL/GenBank/DDBJ whole genome shotgun (WGS) entry which is preliminary data.</text>
</comment>
<evidence type="ECO:0000259" key="1">
    <source>
        <dbReference type="Pfam" id="PF08924"/>
    </source>
</evidence>
<proteinExistence type="predicted"/>
<dbReference type="SUPFAM" id="SSF51445">
    <property type="entry name" value="(Trans)glycosidases"/>
    <property type="match status" value="1"/>
</dbReference>
<evidence type="ECO:0000313" key="3">
    <source>
        <dbReference type="Proteomes" id="UP000032680"/>
    </source>
</evidence>
<dbReference type="RefSeq" id="WP_048861192.1">
    <property type="nucleotide sequence ID" value="NZ_BANB01000255.1"/>
</dbReference>